<evidence type="ECO:0000256" key="1">
    <source>
        <dbReference type="ARBA" id="ARBA00007447"/>
    </source>
</evidence>
<dbReference type="InterPro" id="IPR033121">
    <property type="entry name" value="PEPTIDASE_A1"/>
</dbReference>
<dbReference type="Gramene" id="ERN16969">
    <property type="protein sequence ID" value="ERN16969"/>
    <property type="gene ID" value="AMTR_s00057p00201880"/>
</dbReference>
<dbReference type="GO" id="GO:0004190">
    <property type="term" value="F:aspartic-type endopeptidase activity"/>
    <property type="evidence" value="ECO:0000318"/>
    <property type="project" value="GO_Central"/>
</dbReference>
<dbReference type="eggNOG" id="KOG1339">
    <property type="taxonomic scope" value="Eukaryota"/>
</dbReference>
<dbReference type="InterPro" id="IPR034161">
    <property type="entry name" value="Pepsin-like_plant"/>
</dbReference>
<evidence type="ECO:0000256" key="5">
    <source>
        <dbReference type="ARBA" id="ARBA00023180"/>
    </source>
</evidence>
<keyword evidence="8" id="KW-1185">Reference proteome</keyword>
<dbReference type="GO" id="GO:0006508">
    <property type="term" value="P:proteolysis"/>
    <property type="evidence" value="ECO:0007669"/>
    <property type="project" value="UniProtKB-KW"/>
</dbReference>
<evidence type="ECO:0000256" key="2">
    <source>
        <dbReference type="ARBA" id="ARBA00022670"/>
    </source>
</evidence>
<evidence type="ECO:0000259" key="6">
    <source>
        <dbReference type="PROSITE" id="PS51767"/>
    </source>
</evidence>
<dbReference type="CDD" id="cd05476">
    <property type="entry name" value="pepsin_A_like_plant"/>
    <property type="match status" value="1"/>
</dbReference>
<dbReference type="Pfam" id="PF14541">
    <property type="entry name" value="TAXi_C"/>
    <property type="match status" value="1"/>
</dbReference>
<gene>
    <name evidence="7" type="ORF">AMTR_s00057p00201880</name>
</gene>
<dbReference type="PANTHER" id="PTHR47967">
    <property type="entry name" value="OS07G0603500 PROTEIN-RELATED"/>
    <property type="match status" value="1"/>
</dbReference>
<protein>
    <recommendedName>
        <fullName evidence="6">Peptidase A1 domain-containing protein</fullName>
    </recommendedName>
</protein>
<keyword evidence="3" id="KW-0064">Aspartyl protease</keyword>
<evidence type="ECO:0000256" key="3">
    <source>
        <dbReference type="ARBA" id="ARBA00022750"/>
    </source>
</evidence>
<evidence type="ECO:0000313" key="7">
    <source>
        <dbReference type="EMBL" id="ERN16969.1"/>
    </source>
</evidence>
<accession>U5D3H1</accession>
<sequence>MRQALESSNSRIVDLNWPFFEDHLLDDSHGRTSSPHSITWTQCEGRTICFPQSAPLFHPLNSDTYQKVECHTPFCDTVDRDCDETCNYAADYEDHLTSYGVFSTVTVTFETSNEGTFVTVPTVAFGCGEENEGVFGREVAGIVGVGRPSPSLINQLGDHINHKFSYCLPEQGTSTLFFGTPAHMPVLNLKSTSLLFLPNDPIYYILDLQDISVGITRLRIPPGSFDPTDEQRSLTIDSGTAYTYLHRLVYDRLSQSLDRAIRLQRVVVSGTNLPLCYRVQNNLDFLRIPAVTFHFPGNNGDWKVGPRTLFVPVAPGAVCMGILLDIHGSVFGALIQRDMFVEYDLGRNLLSFSPTDYKGCIAFSRTRKA</sequence>
<organism evidence="7 8">
    <name type="scientific">Amborella trichopoda</name>
    <dbReference type="NCBI Taxonomy" id="13333"/>
    <lineage>
        <taxon>Eukaryota</taxon>
        <taxon>Viridiplantae</taxon>
        <taxon>Streptophyta</taxon>
        <taxon>Embryophyta</taxon>
        <taxon>Tracheophyta</taxon>
        <taxon>Spermatophyta</taxon>
        <taxon>Magnoliopsida</taxon>
        <taxon>Amborellales</taxon>
        <taxon>Amborellaceae</taxon>
        <taxon>Amborella</taxon>
    </lineage>
</organism>
<dbReference type="InterPro" id="IPR032799">
    <property type="entry name" value="TAXi_C"/>
</dbReference>
<reference evidence="8" key="1">
    <citation type="journal article" date="2013" name="Science">
        <title>The Amborella genome and the evolution of flowering plants.</title>
        <authorList>
            <consortium name="Amborella Genome Project"/>
        </authorList>
    </citation>
    <scope>NUCLEOTIDE SEQUENCE [LARGE SCALE GENOMIC DNA]</scope>
</reference>
<dbReference type="PROSITE" id="PS51767">
    <property type="entry name" value="PEPTIDASE_A1"/>
    <property type="match status" value="1"/>
</dbReference>
<feature type="domain" description="Peptidase A1" evidence="6">
    <location>
        <begin position="1"/>
        <end position="353"/>
    </location>
</feature>
<dbReference type="PANTHER" id="PTHR47967:SF128">
    <property type="entry name" value="ASPARTIC PROTEINASE CDR1-LIKE"/>
    <property type="match status" value="1"/>
</dbReference>
<keyword evidence="2" id="KW-0645">Protease</keyword>
<dbReference type="InterPro" id="IPR032861">
    <property type="entry name" value="TAXi_N"/>
</dbReference>
<dbReference type="Proteomes" id="UP000017836">
    <property type="component" value="Unassembled WGS sequence"/>
</dbReference>
<dbReference type="GO" id="GO:0005576">
    <property type="term" value="C:extracellular region"/>
    <property type="evidence" value="ECO:0000318"/>
    <property type="project" value="GO_Central"/>
</dbReference>
<keyword evidence="4" id="KW-0378">Hydrolase</keyword>
<dbReference type="EMBL" id="KI392405">
    <property type="protein sequence ID" value="ERN16969.1"/>
    <property type="molecule type" value="Genomic_DNA"/>
</dbReference>
<dbReference type="SUPFAM" id="SSF50630">
    <property type="entry name" value="Acid proteases"/>
    <property type="match status" value="1"/>
</dbReference>
<evidence type="ECO:0000256" key="4">
    <source>
        <dbReference type="ARBA" id="ARBA00022801"/>
    </source>
</evidence>
<comment type="similarity">
    <text evidence="1">Belongs to the peptidase A1 family.</text>
</comment>
<keyword evidence="5" id="KW-0325">Glycoprotein</keyword>
<proteinExistence type="inferred from homology"/>
<dbReference type="Pfam" id="PF14543">
    <property type="entry name" value="TAXi_N"/>
    <property type="match status" value="1"/>
</dbReference>
<name>U5D3H1_AMBTC</name>
<evidence type="ECO:0000313" key="8">
    <source>
        <dbReference type="Proteomes" id="UP000017836"/>
    </source>
</evidence>
<dbReference type="SMR" id="U5D3H1"/>
<dbReference type="InterPro" id="IPR051708">
    <property type="entry name" value="Plant_Aspart_Prot_A1"/>
</dbReference>
<dbReference type="AlphaFoldDB" id="U5D3H1"/>
<dbReference type="InterPro" id="IPR021109">
    <property type="entry name" value="Peptidase_aspartic_dom_sf"/>
</dbReference>
<dbReference type="Gene3D" id="2.40.70.10">
    <property type="entry name" value="Acid Proteases"/>
    <property type="match status" value="2"/>
</dbReference>
<dbReference type="HOGENOM" id="CLU_005738_8_0_1"/>